<feature type="compositionally biased region" description="Acidic residues" evidence="1">
    <location>
        <begin position="330"/>
        <end position="342"/>
    </location>
</feature>
<organism evidence="3 4">
    <name type="scientific">Elysia marginata</name>
    <dbReference type="NCBI Taxonomy" id="1093978"/>
    <lineage>
        <taxon>Eukaryota</taxon>
        <taxon>Metazoa</taxon>
        <taxon>Spiralia</taxon>
        <taxon>Lophotrochozoa</taxon>
        <taxon>Mollusca</taxon>
        <taxon>Gastropoda</taxon>
        <taxon>Heterobranchia</taxon>
        <taxon>Euthyneura</taxon>
        <taxon>Panpulmonata</taxon>
        <taxon>Sacoglossa</taxon>
        <taxon>Placobranchoidea</taxon>
        <taxon>Plakobranchidae</taxon>
        <taxon>Elysia</taxon>
    </lineage>
</organism>
<feature type="compositionally biased region" description="Low complexity" evidence="1">
    <location>
        <begin position="236"/>
        <end position="247"/>
    </location>
</feature>
<dbReference type="GO" id="GO:0008526">
    <property type="term" value="F:phosphatidylinositol transfer activity"/>
    <property type="evidence" value="ECO:0007669"/>
    <property type="project" value="TreeGrafter"/>
</dbReference>
<dbReference type="SUPFAM" id="SSF52087">
    <property type="entry name" value="CRAL/TRIO domain"/>
    <property type="match status" value="1"/>
</dbReference>
<gene>
    <name evidence="3" type="ORF">ElyMa_000848700</name>
</gene>
<dbReference type="EMBL" id="BMAT01001742">
    <property type="protein sequence ID" value="GFR91649.1"/>
    <property type="molecule type" value="Genomic_DNA"/>
</dbReference>
<dbReference type="Gene3D" id="3.40.525.10">
    <property type="entry name" value="CRAL-TRIO lipid binding domain"/>
    <property type="match status" value="1"/>
</dbReference>
<dbReference type="Proteomes" id="UP000762676">
    <property type="component" value="Unassembled WGS sequence"/>
</dbReference>
<dbReference type="CDD" id="cd00170">
    <property type="entry name" value="SEC14"/>
    <property type="match status" value="1"/>
</dbReference>
<dbReference type="PANTHER" id="PTHR45824">
    <property type="entry name" value="GH16843P"/>
    <property type="match status" value="1"/>
</dbReference>
<dbReference type="InterPro" id="IPR036865">
    <property type="entry name" value="CRAL-TRIO_dom_sf"/>
</dbReference>
<accession>A0AAV4H1V2</accession>
<sequence length="359" mass="39242">MVQQLNRTVFNEKYFTNHVRQVGHDESGRPVIYANFAQAATHKNSVEDVVTHVTYLIESAKATMEVGVTTWVFVIDCTGMTLNACNPKLGYGMANILSNHYPERLGLVICVNHNPMFHGVWKALRKVVSPGTSAKVRLVRSLSKVQQVFATFFSDELSSWLLEEIELNKQRPLPKSQLEFWAPPPNLASAALKGSAPHDPRGSPAYIRDYVVPFQRLQDTSKTSRSPLAFLRGRVGSSSGCSSSSSSGGKGSGFSEGAVVPRHRPHPNIVDSLFGAVLPMSTSAQEQEERLMAMSGAELGEGSTTTAPNAQNGAMAGIGFHRGEKLREDYDLDDDDDDDGDIEIQTGEFSKRKTINGNQ</sequence>
<proteinExistence type="predicted"/>
<evidence type="ECO:0000313" key="4">
    <source>
        <dbReference type="Proteomes" id="UP000762676"/>
    </source>
</evidence>
<dbReference type="InterPro" id="IPR001251">
    <property type="entry name" value="CRAL-TRIO_dom"/>
</dbReference>
<dbReference type="PANTHER" id="PTHR45824:SF29">
    <property type="entry name" value="GH16843P"/>
    <property type="match status" value="1"/>
</dbReference>
<protein>
    <submittedName>
        <fullName evidence="3">CRAL-TRIO domain-containing protein C365.01</fullName>
    </submittedName>
</protein>
<evidence type="ECO:0000256" key="1">
    <source>
        <dbReference type="SAM" id="MobiDB-lite"/>
    </source>
</evidence>
<dbReference type="SMART" id="SM00516">
    <property type="entry name" value="SEC14"/>
    <property type="match status" value="1"/>
</dbReference>
<feature type="region of interest" description="Disordered" evidence="1">
    <location>
        <begin position="329"/>
        <end position="359"/>
    </location>
</feature>
<dbReference type="PROSITE" id="PS50191">
    <property type="entry name" value="CRAL_TRIO"/>
    <property type="match status" value="1"/>
</dbReference>
<feature type="region of interest" description="Disordered" evidence="1">
    <location>
        <begin position="235"/>
        <end position="265"/>
    </location>
</feature>
<feature type="domain" description="CRAL-TRIO" evidence="2">
    <location>
        <begin position="22"/>
        <end position="175"/>
    </location>
</feature>
<comment type="caution">
    <text evidence="3">The sequence shown here is derived from an EMBL/GenBank/DDBJ whole genome shotgun (WGS) entry which is preliminary data.</text>
</comment>
<evidence type="ECO:0000313" key="3">
    <source>
        <dbReference type="EMBL" id="GFR91649.1"/>
    </source>
</evidence>
<keyword evidence="4" id="KW-1185">Reference proteome</keyword>
<dbReference type="Pfam" id="PF00650">
    <property type="entry name" value="CRAL_TRIO"/>
    <property type="match status" value="1"/>
</dbReference>
<name>A0AAV4H1V2_9GAST</name>
<reference evidence="3 4" key="1">
    <citation type="journal article" date="2021" name="Elife">
        <title>Chloroplast acquisition without the gene transfer in kleptoplastic sea slugs, Plakobranchus ocellatus.</title>
        <authorList>
            <person name="Maeda T."/>
            <person name="Takahashi S."/>
            <person name="Yoshida T."/>
            <person name="Shimamura S."/>
            <person name="Takaki Y."/>
            <person name="Nagai Y."/>
            <person name="Toyoda A."/>
            <person name="Suzuki Y."/>
            <person name="Arimoto A."/>
            <person name="Ishii H."/>
            <person name="Satoh N."/>
            <person name="Nishiyama T."/>
            <person name="Hasebe M."/>
            <person name="Maruyama T."/>
            <person name="Minagawa J."/>
            <person name="Obokata J."/>
            <person name="Shigenobu S."/>
        </authorList>
    </citation>
    <scope>NUCLEOTIDE SEQUENCE [LARGE SCALE GENOMIC DNA]</scope>
</reference>
<evidence type="ECO:0000259" key="2">
    <source>
        <dbReference type="PROSITE" id="PS50191"/>
    </source>
</evidence>
<dbReference type="AlphaFoldDB" id="A0AAV4H1V2"/>
<dbReference type="InterPro" id="IPR052578">
    <property type="entry name" value="PI_Transfer_CRAL-TRIO"/>
</dbReference>